<dbReference type="EMBL" id="CP000930">
    <property type="protein sequence ID" value="ABZ84081.1"/>
    <property type="molecule type" value="Genomic_DNA"/>
</dbReference>
<name>B0TCQ5_HELMI</name>
<dbReference type="Proteomes" id="UP000008550">
    <property type="component" value="Chromosome"/>
</dbReference>
<dbReference type="HOGENOM" id="CLU_3099550_0_0_9"/>
<evidence type="ECO:0000313" key="2">
    <source>
        <dbReference type="Proteomes" id="UP000008550"/>
    </source>
</evidence>
<dbReference type="AlphaFoldDB" id="B0TCQ5"/>
<evidence type="ECO:0000313" key="1">
    <source>
        <dbReference type="EMBL" id="ABZ84081.1"/>
    </source>
</evidence>
<keyword evidence="2" id="KW-1185">Reference proteome</keyword>
<organism evidence="1 2">
    <name type="scientific">Heliobacterium modesticaldum (strain ATCC 51547 / Ice1)</name>
    <dbReference type="NCBI Taxonomy" id="498761"/>
    <lineage>
        <taxon>Bacteria</taxon>
        <taxon>Bacillati</taxon>
        <taxon>Bacillota</taxon>
        <taxon>Clostridia</taxon>
        <taxon>Eubacteriales</taxon>
        <taxon>Heliobacteriaceae</taxon>
        <taxon>Heliomicrobium</taxon>
    </lineage>
</organism>
<accession>B0TCQ5</accession>
<proteinExistence type="predicted"/>
<reference evidence="1 2" key="1">
    <citation type="journal article" date="2008" name="J. Bacteriol.">
        <title>The genome of Heliobacterium modesticaldum, a phototrophic representative of the Firmicutes containing the simplest photosynthetic apparatus.</title>
        <authorList>
            <person name="Sattley W.M."/>
            <person name="Madigan M.T."/>
            <person name="Swingley W.D."/>
            <person name="Cheung P.C."/>
            <person name="Clocksin K.M."/>
            <person name="Conrad A.L."/>
            <person name="Dejesa L.C."/>
            <person name="Honchak B.M."/>
            <person name="Jung D.O."/>
            <person name="Karbach L.E."/>
            <person name="Kurdoglu A."/>
            <person name="Lahiri S."/>
            <person name="Mastrian S.D."/>
            <person name="Page L.E."/>
            <person name="Taylor H.L."/>
            <person name="Wang Z.T."/>
            <person name="Raymond J."/>
            <person name="Chen M."/>
            <person name="Blankenship R.E."/>
            <person name="Touchman J.W."/>
        </authorList>
    </citation>
    <scope>NUCLEOTIDE SEQUENCE [LARGE SCALE GENOMIC DNA]</scope>
    <source>
        <strain evidence="2">ATCC 51547 / Ice1</strain>
    </source>
</reference>
<gene>
    <name evidence="1" type="ORF">HM1_1509</name>
</gene>
<dbReference type="KEGG" id="hmo:HM1_1509"/>
<sequence length="51" mass="6020">MNLNLTVGLLLGFILSHYCEEGNKKRRDFLQRFNRLRSLTPEGMLDYTNCQ</sequence>
<protein>
    <submittedName>
        <fullName evidence="1">Uncharacterized protein</fullName>
    </submittedName>
</protein>